<keyword evidence="1" id="KW-0812">Transmembrane</keyword>
<evidence type="ECO:0000313" key="3">
    <source>
        <dbReference type="Proteomes" id="UP000728185"/>
    </source>
</evidence>
<protein>
    <submittedName>
        <fullName evidence="2">Inner nuclear membrane protein Man1</fullName>
    </submittedName>
</protein>
<proteinExistence type="predicted"/>
<evidence type="ECO:0000313" key="2">
    <source>
        <dbReference type="EMBL" id="KAA0185653.1"/>
    </source>
</evidence>
<evidence type="ECO:0000256" key="1">
    <source>
        <dbReference type="SAM" id="Phobius"/>
    </source>
</evidence>
<comment type="caution">
    <text evidence="2">The sequence shown here is derived from an EMBL/GenBank/DDBJ whole genome shotgun (WGS) entry which is preliminary data.</text>
</comment>
<dbReference type="Proteomes" id="UP000728185">
    <property type="component" value="Unassembled WGS sequence"/>
</dbReference>
<dbReference type="EMBL" id="LUCM01010318">
    <property type="protein sequence ID" value="KAA0185653.1"/>
    <property type="molecule type" value="Genomic_DNA"/>
</dbReference>
<feature type="transmembrane region" description="Helical" evidence="1">
    <location>
        <begin position="115"/>
        <end position="137"/>
    </location>
</feature>
<organism evidence="2 3">
    <name type="scientific">Fasciolopsis buskii</name>
    <dbReference type="NCBI Taxonomy" id="27845"/>
    <lineage>
        <taxon>Eukaryota</taxon>
        <taxon>Metazoa</taxon>
        <taxon>Spiralia</taxon>
        <taxon>Lophotrochozoa</taxon>
        <taxon>Platyhelminthes</taxon>
        <taxon>Trematoda</taxon>
        <taxon>Digenea</taxon>
        <taxon>Plagiorchiida</taxon>
        <taxon>Echinostomata</taxon>
        <taxon>Echinostomatoidea</taxon>
        <taxon>Fasciolidae</taxon>
        <taxon>Fasciolopsis</taxon>
    </lineage>
</organism>
<keyword evidence="1" id="KW-1133">Transmembrane helix</keyword>
<dbReference type="AlphaFoldDB" id="A0A8E0RKK0"/>
<name>A0A8E0RKK0_9TREM</name>
<keyword evidence="1" id="KW-0472">Membrane</keyword>
<sequence>MLKPGRPLLLLDIQCPKKLLTMVKIDHSDFSNFILSFVPARDAGTVTSKSLLFTPPRSASRPLTSPKRYGHSVLSDDSDTDFCEGHNEKSTGFLSRNYQSTRDWRRYFSSSVSHIPNLILVCSIALLFVLAMSYLILKDHHGEVGKMADLQKLICPSSLPAAATDSIASHVSCIQQEDNFFQKCLPQRDIDEALPVLSTTFDVLSRYAGTFMHV</sequence>
<accession>A0A8E0RKK0</accession>
<gene>
    <name evidence="2" type="ORF">FBUS_05296</name>
</gene>
<reference evidence="2" key="1">
    <citation type="submission" date="2019-05" db="EMBL/GenBank/DDBJ databases">
        <title>Annotation for the trematode Fasciolopsis buski.</title>
        <authorList>
            <person name="Choi Y.-J."/>
        </authorList>
    </citation>
    <scope>NUCLEOTIDE SEQUENCE</scope>
    <source>
        <strain evidence="2">HT</strain>
        <tissue evidence="2">Whole worm</tissue>
    </source>
</reference>
<keyword evidence="3" id="KW-1185">Reference proteome</keyword>